<sequence>MWNLLALCSQLSLPVCILLRMCGRGFSRPKNYFRRSFCGRAEPECYLATFVILEWIYVFSSPSLDGIS</sequence>
<keyword evidence="1" id="KW-0732">Signal</keyword>
<evidence type="ECO:0000313" key="2">
    <source>
        <dbReference type="EMBL" id="KAH7430865.1"/>
    </source>
</evidence>
<protein>
    <recommendedName>
        <fullName evidence="4">Secreted protein</fullName>
    </recommendedName>
</protein>
<gene>
    <name evidence="2" type="ORF">KP509_08G017900</name>
</gene>
<organism evidence="2 3">
    <name type="scientific">Ceratopteris richardii</name>
    <name type="common">Triangle waterfern</name>
    <dbReference type="NCBI Taxonomy" id="49495"/>
    <lineage>
        <taxon>Eukaryota</taxon>
        <taxon>Viridiplantae</taxon>
        <taxon>Streptophyta</taxon>
        <taxon>Embryophyta</taxon>
        <taxon>Tracheophyta</taxon>
        <taxon>Polypodiopsida</taxon>
        <taxon>Polypodiidae</taxon>
        <taxon>Polypodiales</taxon>
        <taxon>Pteridineae</taxon>
        <taxon>Pteridaceae</taxon>
        <taxon>Parkerioideae</taxon>
        <taxon>Ceratopteris</taxon>
    </lineage>
</organism>
<reference evidence="2" key="1">
    <citation type="submission" date="2021-08" db="EMBL/GenBank/DDBJ databases">
        <title>WGS assembly of Ceratopteris richardii.</title>
        <authorList>
            <person name="Marchant D.B."/>
            <person name="Chen G."/>
            <person name="Jenkins J."/>
            <person name="Shu S."/>
            <person name="Leebens-Mack J."/>
            <person name="Grimwood J."/>
            <person name="Schmutz J."/>
            <person name="Soltis P."/>
            <person name="Soltis D."/>
            <person name="Chen Z.-H."/>
        </authorList>
    </citation>
    <scope>NUCLEOTIDE SEQUENCE</scope>
    <source>
        <strain evidence="2">Whitten #5841</strain>
        <tissue evidence="2">Leaf</tissue>
    </source>
</reference>
<dbReference type="AlphaFoldDB" id="A0A8T2UBB2"/>
<comment type="caution">
    <text evidence="2">The sequence shown here is derived from an EMBL/GenBank/DDBJ whole genome shotgun (WGS) entry which is preliminary data.</text>
</comment>
<dbReference type="Proteomes" id="UP000825935">
    <property type="component" value="Chromosome 8"/>
</dbReference>
<keyword evidence="3" id="KW-1185">Reference proteome</keyword>
<feature type="signal peptide" evidence="1">
    <location>
        <begin position="1"/>
        <end position="27"/>
    </location>
</feature>
<name>A0A8T2UBB2_CERRI</name>
<proteinExistence type="predicted"/>
<feature type="chain" id="PRO_5035940020" description="Secreted protein" evidence="1">
    <location>
        <begin position="28"/>
        <end position="68"/>
    </location>
</feature>
<dbReference type="EMBL" id="CM035413">
    <property type="protein sequence ID" value="KAH7430865.1"/>
    <property type="molecule type" value="Genomic_DNA"/>
</dbReference>
<evidence type="ECO:0008006" key="4">
    <source>
        <dbReference type="Google" id="ProtNLM"/>
    </source>
</evidence>
<evidence type="ECO:0000313" key="3">
    <source>
        <dbReference type="Proteomes" id="UP000825935"/>
    </source>
</evidence>
<accession>A0A8T2UBB2</accession>
<evidence type="ECO:0000256" key="1">
    <source>
        <dbReference type="SAM" id="SignalP"/>
    </source>
</evidence>